<organism evidence="2 3">
    <name type="scientific">Gordonia crocea</name>
    <dbReference type="NCBI Taxonomy" id="589162"/>
    <lineage>
        <taxon>Bacteria</taxon>
        <taxon>Bacillati</taxon>
        <taxon>Actinomycetota</taxon>
        <taxon>Actinomycetes</taxon>
        <taxon>Mycobacteriales</taxon>
        <taxon>Gordoniaceae</taxon>
        <taxon>Gordonia</taxon>
    </lineage>
</organism>
<dbReference type="EMBL" id="BJOU01000001">
    <property type="protein sequence ID" value="GED97775.1"/>
    <property type="molecule type" value="Genomic_DNA"/>
</dbReference>
<dbReference type="InterPro" id="IPR011041">
    <property type="entry name" value="Quinoprot_gluc/sorb_DH_b-prop"/>
</dbReference>
<feature type="domain" description="Glucose/Sorbosone dehydrogenase" evidence="1">
    <location>
        <begin position="60"/>
        <end position="347"/>
    </location>
</feature>
<dbReference type="PANTHER" id="PTHR19328">
    <property type="entry name" value="HEDGEHOG-INTERACTING PROTEIN"/>
    <property type="match status" value="1"/>
</dbReference>
<proteinExistence type="predicted"/>
<sequence>MGGVSGSSAVLARFGVGLVLVCILVMGGCATDAPPPDVTGQVEPSSPPAAQYRVVAMGLAAPWSIAFAGRTALISERDTARVLELVDGHTRVVGTVPGVHGTGEGGLLGIAVHNRELFAYHTAGTQNRIVAFRLVGAPGHLSLGRMRTVLSGIPAAATHNGGRIAFGPDGMLYATTGDAGRPRSAQDPDSLAGKILRMTPSGEAPADNPFGGSVVYTLGHRNVQGIAWAPDGTMYASEFGADRADELNRIEPGRNYGWPSVEGVGRRDGFTDPLQTWPPEDASPSGIAVVGGEVVIANLRGERLRTVSLTRPRWVAELHAGEFGRLRDVVLAPDGQVWVLTNNTDGRGSPGAGDDRIIGISLG</sequence>
<dbReference type="Gene3D" id="2.120.10.30">
    <property type="entry name" value="TolB, C-terminal domain"/>
    <property type="match status" value="1"/>
</dbReference>
<protein>
    <submittedName>
        <fullName evidence="2">Oxidoreductase</fullName>
    </submittedName>
</protein>
<dbReference type="AlphaFoldDB" id="A0A7I9UXH2"/>
<dbReference type="RefSeq" id="WP_186343325.1">
    <property type="nucleotide sequence ID" value="NZ_BJOU01000001.1"/>
</dbReference>
<evidence type="ECO:0000313" key="2">
    <source>
        <dbReference type="EMBL" id="GED97775.1"/>
    </source>
</evidence>
<dbReference type="Pfam" id="PF07995">
    <property type="entry name" value="GSDH"/>
    <property type="match status" value="1"/>
</dbReference>
<accession>A0A7I9UXH2</accession>
<evidence type="ECO:0000313" key="3">
    <source>
        <dbReference type="Proteomes" id="UP000444980"/>
    </source>
</evidence>
<dbReference type="PANTHER" id="PTHR19328:SF13">
    <property type="entry name" value="HIPL1 PROTEIN"/>
    <property type="match status" value="1"/>
</dbReference>
<dbReference type="SUPFAM" id="SSF50952">
    <property type="entry name" value="Soluble quinoprotein glucose dehydrogenase"/>
    <property type="match status" value="1"/>
</dbReference>
<dbReference type="InterPro" id="IPR012938">
    <property type="entry name" value="Glc/Sorbosone_DH"/>
</dbReference>
<gene>
    <name evidence="2" type="ORF">nbrc107697_18140</name>
</gene>
<evidence type="ECO:0000259" key="1">
    <source>
        <dbReference type="Pfam" id="PF07995"/>
    </source>
</evidence>
<comment type="caution">
    <text evidence="2">The sequence shown here is derived from an EMBL/GenBank/DDBJ whole genome shotgun (WGS) entry which is preliminary data.</text>
</comment>
<reference evidence="3" key="1">
    <citation type="submission" date="2019-06" db="EMBL/GenBank/DDBJ databases">
        <title>Gordonia isolated from sludge of a wastewater treatment plant.</title>
        <authorList>
            <person name="Tamura T."/>
            <person name="Aoyama K."/>
            <person name="Kang Y."/>
            <person name="Saito S."/>
            <person name="Akiyama N."/>
            <person name="Yazawa K."/>
            <person name="Gonoi T."/>
            <person name="Mikami Y."/>
        </authorList>
    </citation>
    <scope>NUCLEOTIDE SEQUENCE [LARGE SCALE GENOMIC DNA]</scope>
    <source>
        <strain evidence="3">NBRC 107697</strain>
    </source>
</reference>
<name>A0A7I9UXH2_9ACTN</name>
<dbReference type="Proteomes" id="UP000444980">
    <property type="component" value="Unassembled WGS sequence"/>
</dbReference>
<dbReference type="InterPro" id="IPR011042">
    <property type="entry name" value="6-blade_b-propeller_TolB-like"/>
</dbReference>
<keyword evidence="3" id="KW-1185">Reference proteome</keyword>